<dbReference type="Pfam" id="PF05593">
    <property type="entry name" value="RHS_repeat"/>
    <property type="match status" value="1"/>
</dbReference>
<gene>
    <name evidence="1" type="ORF">ITX44_16075</name>
</gene>
<dbReference type="InterPro" id="IPR031325">
    <property type="entry name" value="RHS_repeat"/>
</dbReference>
<comment type="caution">
    <text evidence="1">The sequence shown here is derived from an EMBL/GenBank/DDBJ whole genome shotgun (WGS) entry which is preliminary data.</text>
</comment>
<keyword evidence="2" id="KW-1185">Reference proteome</keyword>
<dbReference type="EMBL" id="JADKYB010000007">
    <property type="protein sequence ID" value="MBM9506043.1"/>
    <property type="molecule type" value="Genomic_DNA"/>
</dbReference>
<evidence type="ECO:0000313" key="1">
    <source>
        <dbReference type="EMBL" id="MBM9506043.1"/>
    </source>
</evidence>
<dbReference type="Proteomes" id="UP000749040">
    <property type="component" value="Unassembled WGS sequence"/>
</dbReference>
<dbReference type="NCBIfam" id="TIGR01643">
    <property type="entry name" value="YD_repeat_2x"/>
    <property type="match status" value="1"/>
</dbReference>
<accession>A0ABS2TRS7</accession>
<proteinExistence type="predicted"/>
<sequence>MRRFDADRAGRITAAHASDWTETYAYDALGNVTEADWPTQRDETARGQRTYTGTLIRTAGRIRYE</sequence>
<name>A0ABS2TRS7_9ACTN</name>
<evidence type="ECO:0008006" key="3">
    <source>
        <dbReference type="Google" id="ProtNLM"/>
    </source>
</evidence>
<organism evidence="1 2">
    <name type="scientific">Actinacidiphila acididurans</name>
    <dbReference type="NCBI Taxonomy" id="2784346"/>
    <lineage>
        <taxon>Bacteria</taxon>
        <taxon>Bacillati</taxon>
        <taxon>Actinomycetota</taxon>
        <taxon>Actinomycetes</taxon>
        <taxon>Kitasatosporales</taxon>
        <taxon>Streptomycetaceae</taxon>
        <taxon>Actinacidiphila</taxon>
    </lineage>
</organism>
<dbReference type="InterPro" id="IPR006530">
    <property type="entry name" value="YD"/>
</dbReference>
<reference evidence="1 2" key="1">
    <citation type="submission" date="2021-01" db="EMBL/GenBank/DDBJ databases">
        <title>Streptomyces acididurans sp. nov., isolated from a peat swamp forest soil.</title>
        <authorList>
            <person name="Chantavorakit T."/>
            <person name="Duangmal K."/>
        </authorList>
    </citation>
    <scope>NUCLEOTIDE SEQUENCE [LARGE SCALE GENOMIC DNA]</scope>
    <source>
        <strain evidence="1 2">KK5PA1</strain>
    </source>
</reference>
<protein>
    <recommendedName>
        <fullName evidence="3">RHS repeat protein</fullName>
    </recommendedName>
</protein>
<evidence type="ECO:0000313" key="2">
    <source>
        <dbReference type="Proteomes" id="UP000749040"/>
    </source>
</evidence>
<dbReference type="RefSeq" id="WP_205357889.1">
    <property type="nucleotide sequence ID" value="NZ_JADKYB010000007.1"/>
</dbReference>